<dbReference type="Pfam" id="PF02504">
    <property type="entry name" value="FA_synthesis"/>
    <property type="match status" value="1"/>
</dbReference>
<evidence type="ECO:0000256" key="8">
    <source>
        <dbReference type="ARBA" id="ARBA00024069"/>
    </source>
</evidence>
<comment type="catalytic activity">
    <reaction evidence="1 10">
        <text>a fatty acyl-[ACP] + phosphate = an acyl phosphate + holo-[ACP]</text>
        <dbReference type="Rhea" id="RHEA:42292"/>
        <dbReference type="Rhea" id="RHEA-COMP:9685"/>
        <dbReference type="Rhea" id="RHEA-COMP:14125"/>
        <dbReference type="ChEBI" id="CHEBI:43474"/>
        <dbReference type="ChEBI" id="CHEBI:59918"/>
        <dbReference type="ChEBI" id="CHEBI:64479"/>
        <dbReference type="ChEBI" id="CHEBI:138651"/>
        <dbReference type="EC" id="2.3.1.274"/>
    </reaction>
</comment>
<sequence length="344" mass="36882">MSERPIIAVDAMGGDFGPSVLIPGALEASRTDDLKVLLVGDTERIKAVLATTDTKGADYDIVQADEVVLMNERPADVLRRKKKSSIQIGCNLVREKAADAVVSAGHSGAAVACGMFTIGRLHGVERPALCTILPTEKTPVVLLDAGANVDCRPYHLFQFGLMGDAFARDILNYESPRVSILSIGEEEGKGNSQVKEAYELLKMAKNLNFVGNAEGRDIYTGDKDVVVCDGFVGNIVVKTSEGLAMSLTNMLKKVFMSGALPMLGALLAKGAFKKFRRTIDYAEYGGAPLLGLKNLAIVCHGRSNSLAITNAVRMAGTFVRKQTVSKLAETILANEELTRFSRAL</sequence>
<evidence type="ECO:0000313" key="12">
    <source>
        <dbReference type="Proteomes" id="UP000886752"/>
    </source>
</evidence>
<evidence type="ECO:0000256" key="10">
    <source>
        <dbReference type="HAMAP-Rule" id="MF_00019"/>
    </source>
</evidence>
<comment type="subcellular location">
    <subcellularLocation>
        <location evidence="10">Cytoplasm</location>
    </subcellularLocation>
    <text evidence="10">Associated with the membrane possibly through PlsY.</text>
</comment>
<comment type="function">
    <text evidence="10">Catalyzes the reversible formation of acyl-phosphate (acyl-PO(4)) from acyl-[acyl-carrier-protein] (acyl-ACP). This enzyme utilizes acyl-ACP as fatty acyl donor, but not acyl-CoA.</text>
</comment>
<proteinExistence type="inferred from homology"/>
<reference evidence="11" key="2">
    <citation type="submission" date="2021-04" db="EMBL/GenBank/DDBJ databases">
        <authorList>
            <person name="Gilroy R."/>
        </authorList>
    </citation>
    <scope>NUCLEOTIDE SEQUENCE</scope>
    <source>
        <strain evidence="11">ChiHecec2B26-446</strain>
    </source>
</reference>
<dbReference type="InterPro" id="IPR012281">
    <property type="entry name" value="Phospholipid_synth_PlsX-like"/>
</dbReference>
<keyword evidence="4 10" id="KW-0808">Transferase</keyword>
<keyword evidence="11" id="KW-0012">Acyltransferase</keyword>
<evidence type="ECO:0000256" key="5">
    <source>
        <dbReference type="ARBA" id="ARBA00023098"/>
    </source>
</evidence>
<dbReference type="GO" id="GO:0006633">
    <property type="term" value="P:fatty acid biosynthetic process"/>
    <property type="evidence" value="ECO:0007669"/>
    <property type="project" value="UniProtKB-UniRule"/>
</dbReference>
<comment type="caution">
    <text evidence="11">The sequence shown here is derived from an EMBL/GenBank/DDBJ whole genome shotgun (WGS) entry which is preliminary data.</text>
</comment>
<keyword evidence="6 10" id="KW-0594">Phospholipid biosynthesis</keyword>
<gene>
    <name evidence="10 11" type="primary">plsX</name>
    <name evidence="11" type="ORF">H9894_03115</name>
</gene>
<protein>
    <recommendedName>
        <fullName evidence="8 10">Phosphate acyltransferase</fullName>
        <ecNumber evidence="8 10">2.3.1.274</ecNumber>
    </recommendedName>
    <alternativeName>
        <fullName evidence="10">Acyl-ACP phosphotransacylase</fullName>
    </alternativeName>
    <alternativeName>
        <fullName evidence="10">Acyl-[acyl-carrier-protein]--phosphate acyltransferase</fullName>
    </alternativeName>
    <alternativeName>
        <fullName evidence="10">Phosphate-acyl-ACP acyltransferase</fullName>
    </alternativeName>
</protein>
<dbReference type="GO" id="GO:0008654">
    <property type="term" value="P:phospholipid biosynthetic process"/>
    <property type="evidence" value="ECO:0007669"/>
    <property type="project" value="UniProtKB-KW"/>
</dbReference>
<dbReference type="GO" id="GO:0005737">
    <property type="term" value="C:cytoplasm"/>
    <property type="evidence" value="ECO:0007669"/>
    <property type="project" value="UniProtKB-SubCell"/>
</dbReference>
<keyword evidence="3 10" id="KW-0444">Lipid biosynthesis</keyword>
<dbReference type="EC" id="2.3.1.274" evidence="8 10"/>
<organism evidence="11 12">
    <name type="scientific">Candidatus Desulfovibrio intestinipullorum</name>
    <dbReference type="NCBI Taxonomy" id="2838536"/>
    <lineage>
        <taxon>Bacteria</taxon>
        <taxon>Pseudomonadati</taxon>
        <taxon>Thermodesulfobacteriota</taxon>
        <taxon>Desulfovibrionia</taxon>
        <taxon>Desulfovibrionales</taxon>
        <taxon>Desulfovibrionaceae</taxon>
        <taxon>Desulfovibrio</taxon>
    </lineage>
</organism>
<evidence type="ECO:0000256" key="2">
    <source>
        <dbReference type="ARBA" id="ARBA00022490"/>
    </source>
</evidence>
<evidence type="ECO:0000256" key="3">
    <source>
        <dbReference type="ARBA" id="ARBA00022516"/>
    </source>
</evidence>
<dbReference type="EMBL" id="DXHV01000035">
    <property type="protein sequence ID" value="HIW00163.1"/>
    <property type="molecule type" value="Genomic_DNA"/>
</dbReference>
<evidence type="ECO:0000256" key="1">
    <source>
        <dbReference type="ARBA" id="ARBA00001232"/>
    </source>
</evidence>
<accession>A0A9D1PX41</accession>
<name>A0A9D1PX41_9BACT</name>
<comment type="subunit">
    <text evidence="9 10">Homodimer. Probably interacts with PlsY.</text>
</comment>
<evidence type="ECO:0000313" key="11">
    <source>
        <dbReference type="EMBL" id="HIW00163.1"/>
    </source>
</evidence>
<evidence type="ECO:0000256" key="4">
    <source>
        <dbReference type="ARBA" id="ARBA00022679"/>
    </source>
</evidence>
<evidence type="ECO:0000256" key="9">
    <source>
        <dbReference type="ARBA" id="ARBA00046608"/>
    </source>
</evidence>
<evidence type="ECO:0000256" key="7">
    <source>
        <dbReference type="ARBA" id="ARBA00023264"/>
    </source>
</evidence>
<evidence type="ECO:0000256" key="6">
    <source>
        <dbReference type="ARBA" id="ARBA00023209"/>
    </source>
</evidence>
<dbReference type="Gene3D" id="3.40.718.10">
    <property type="entry name" value="Isopropylmalate Dehydrogenase"/>
    <property type="match status" value="1"/>
</dbReference>
<comment type="similarity">
    <text evidence="10">Belongs to the PlsX family.</text>
</comment>
<dbReference type="Proteomes" id="UP000886752">
    <property type="component" value="Unassembled WGS sequence"/>
</dbReference>
<keyword evidence="2 10" id="KW-0963">Cytoplasm</keyword>
<dbReference type="InterPro" id="IPR003664">
    <property type="entry name" value="FA_synthesis"/>
</dbReference>
<dbReference type="HAMAP" id="MF_00019">
    <property type="entry name" value="PlsX"/>
    <property type="match status" value="1"/>
</dbReference>
<dbReference type="AlphaFoldDB" id="A0A9D1PX41"/>
<keyword evidence="7 10" id="KW-1208">Phospholipid metabolism</keyword>
<dbReference type="PIRSF" id="PIRSF002465">
    <property type="entry name" value="Phsphlp_syn_PlsX"/>
    <property type="match status" value="1"/>
</dbReference>
<comment type="pathway">
    <text evidence="10">Lipid metabolism; phospholipid metabolism.</text>
</comment>
<keyword evidence="5 10" id="KW-0443">Lipid metabolism</keyword>
<dbReference type="NCBIfam" id="TIGR00182">
    <property type="entry name" value="plsX"/>
    <property type="match status" value="1"/>
</dbReference>
<dbReference type="PANTHER" id="PTHR30100:SF1">
    <property type="entry name" value="PHOSPHATE ACYLTRANSFERASE"/>
    <property type="match status" value="1"/>
</dbReference>
<reference evidence="11" key="1">
    <citation type="journal article" date="2021" name="PeerJ">
        <title>Extensive microbial diversity within the chicken gut microbiome revealed by metagenomics and culture.</title>
        <authorList>
            <person name="Gilroy R."/>
            <person name="Ravi A."/>
            <person name="Getino M."/>
            <person name="Pursley I."/>
            <person name="Horton D.L."/>
            <person name="Alikhan N.F."/>
            <person name="Baker D."/>
            <person name="Gharbi K."/>
            <person name="Hall N."/>
            <person name="Watson M."/>
            <person name="Adriaenssens E.M."/>
            <person name="Foster-Nyarko E."/>
            <person name="Jarju S."/>
            <person name="Secka A."/>
            <person name="Antonio M."/>
            <person name="Oren A."/>
            <person name="Chaudhuri R.R."/>
            <person name="La Ragione R."/>
            <person name="Hildebrand F."/>
            <person name="Pallen M.J."/>
        </authorList>
    </citation>
    <scope>NUCLEOTIDE SEQUENCE</scope>
    <source>
        <strain evidence="11">ChiHecec2B26-446</strain>
    </source>
</reference>
<dbReference type="PANTHER" id="PTHR30100">
    <property type="entry name" value="FATTY ACID/PHOSPHOLIPID SYNTHESIS PROTEIN PLSX"/>
    <property type="match status" value="1"/>
</dbReference>
<dbReference type="GO" id="GO:0043811">
    <property type="term" value="F:phosphate:acyl-[acyl carrier protein] acyltransferase activity"/>
    <property type="evidence" value="ECO:0007669"/>
    <property type="project" value="UniProtKB-UniRule"/>
</dbReference>
<dbReference type="SUPFAM" id="SSF53659">
    <property type="entry name" value="Isocitrate/Isopropylmalate dehydrogenase-like"/>
    <property type="match status" value="1"/>
</dbReference>